<accession>A0A8S4QHY8</accession>
<dbReference type="OrthoDB" id="425681at2759"/>
<gene>
    <name evidence="1" type="primary">jg17713</name>
    <name evidence="1" type="ORF">PAEG_LOCUS3034</name>
</gene>
<dbReference type="AlphaFoldDB" id="A0A8S4QHY8"/>
<name>A0A8S4QHY8_9NEOP</name>
<organism evidence="1 2">
    <name type="scientific">Pararge aegeria aegeria</name>
    <dbReference type="NCBI Taxonomy" id="348720"/>
    <lineage>
        <taxon>Eukaryota</taxon>
        <taxon>Metazoa</taxon>
        <taxon>Ecdysozoa</taxon>
        <taxon>Arthropoda</taxon>
        <taxon>Hexapoda</taxon>
        <taxon>Insecta</taxon>
        <taxon>Pterygota</taxon>
        <taxon>Neoptera</taxon>
        <taxon>Endopterygota</taxon>
        <taxon>Lepidoptera</taxon>
        <taxon>Glossata</taxon>
        <taxon>Ditrysia</taxon>
        <taxon>Papilionoidea</taxon>
        <taxon>Nymphalidae</taxon>
        <taxon>Satyrinae</taxon>
        <taxon>Satyrini</taxon>
        <taxon>Parargina</taxon>
        <taxon>Pararge</taxon>
    </lineage>
</organism>
<reference evidence="1" key="1">
    <citation type="submission" date="2022-03" db="EMBL/GenBank/DDBJ databases">
        <authorList>
            <person name="Lindestad O."/>
        </authorList>
    </citation>
    <scope>NUCLEOTIDE SEQUENCE</scope>
</reference>
<comment type="caution">
    <text evidence="1">The sequence shown here is derived from an EMBL/GenBank/DDBJ whole genome shotgun (WGS) entry which is preliminary data.</text>
</comment>
<evidence type="ECO:0000313" key="2">
    <source>
        <dbReference type="Proteomes" id="UP000838756"/>
    </source>
</evidence>
<protein>
    <submittedName>
        <fullName evidence="1">Jg17713 protein</fullName>
    </submittedName>
</protein>
<keyword evidence="2" id="KW-1185">Reference proteome</keyword>
<sequence length="144" mass="16354">MADSLEGLQNIVNSVASVSAEYGVNINTDKTKFMGISQTSELINSIYLNGQNTKKYELLQLIMQGTGRQKKAWPERNIMAQKSTTMVSKEHQTLFRAAVSKEKALMIANLRKETRHPKKKLEKNRFTNSKVITIGERLMPRNLL</sequence>
<dbReference type="EMBL" id="CAKXAJ010009444">
    <property type="protein sequence ID" value="CAH2211197.1"/>
    <property type="molecule type" value="Genomic_DNA"/>
</dbReference>
<dbReference type="Proteomes" id="UP000838756">
    <property type="component" value="Unassembled WGS sequence"/>
</dbReference>
<proteinExistence type="predicted"/>
<evidence type="ECO:0000313" key="1">
    <source>
        <dbReference type="EMBL" id="CAH2211197.1"/>
    </source>
</evidence>